<keyword evidence="11" id="KW-1185">Reference proteome</keyword>
<reference evidence="10" key="1">
    <citation type="submission" date="2021-02" db="EMBL/GenBank/DDBJ databases">
        <authorList>
            <person name="Cremers G."/>
            <person name="Picone N."/>
        </authorList>
    </citation>
    <scope>NUCLEOTIDE SEQUENCE</scope>
    <source>
        <strain evidence="10">PQ17</strain>
    </source>
</reference>
<evidence type="ECO:0000256" key="5">
    <source>
        <dbReference type="ARBA" id="ARBA00023002"/>
    </source>
</evidence>
<dbReference type="InterPro" id="IPR050642">
    <property type="entry name" value="PDH_E1_Alpha_Subunit"/>
</dbReference>
<dbReference type="RefSeq" id="WP_174583487.1">
    <property type="nucleotide sequence ID" value="NZ_CAJNOB010000037.1"/>
</dbReference>
<evidence type="ECO:0000313" key="10">
    <source>
        <dbReference type="EMBL" id="CAF0701818.1"/>
    </source>
</evidence>
<keyword evidence="6 8" id="KW-0786">Thiamine pyrophosphate</keyword>
<gene>
    <name evidence="8 10" type="primary">pdhA</name>
    <name evidence="10" type="ORF">MPNT_420012</name>
</gene>
<evidence type="ECO:0000256" key="6">
    <source>
        <dbReference type="ARBA" id="ARBA00023052"/>
    </source>
</evidence>
<proteinExistence type="predicted"/>
<accession>A0A8J2FTD0</accession>
<dbReference type="EC" id="1.2.4.1" evidence="3 8"/>
<evidence type="ECO:0000256" key="1">
    <source>
        <dbReference type="ARBA" id="ARBA00001964"/>
    </source>
</evidence>
<protein>
    <recommendedName>
        <fullName evidence="4 8">Pyruvate dehydrogenase E1 component subunit alpha</fullName>
        <ecNumber evidence="3 8">1.2.4.1</ecNumber>
    </recommendedName>
</protein>
<dbReference type="Pfam" id="PF00676">
    <property type="entry name" value="E1_dh"/>
    <property type="match status" value="1"/>
</dbReference>
<evidence type="ECO:0000256" key="3">
    <source>
        <dbReference type="ARBA" id="ARBA00012281"/>
    </source>
</evidence>
<comment type="caution">
    <text evidence="10">The sequence shown here is derived from an EMBL/GenBank/DDBJ whole genome shotgun (WGS) entry which is preliminary data.</text>
</comment>
<dbReference type="SUPFAM" id="SSF52518">
    <property type="entry name" value="Thiamin diphosphate-binding fold (THDP-binding)"/>
    <property type="match status" value="1"/>
</dbReference>
<evidence type="ECO:0000256" key="8">
    <source>
        <dbReference type="RuleBase" id="RU361139"/>
    </source>
</evidence>
<dbReference type="CDD" id="cd02000">
    <property type="entry name" value="TPP_E1_PDC_ADC_BCADC"/>
    <property type="match status" value="1"/>
</dbReference>
<organism evidence="10 11">
    <name type="scientific">Candidatus Methylacidithermus pantelleriae</name>
    <dbReference type="NCBI Taxonomy" id="2744239"/>
    <lineage>
        <taxon>Bacteria</taxon>
        <taxon>Pseudomonadati</taxon>
        <taxon>Verrucomicrobiota</taxon>
        <taxon>Methylacidiphilae</taxon>
        <taxon>Methylacidiphilales</taxon>
        <taxon>Methylacidiphilaceae</taxon>
        <taxon>Candidatus Methylacidithermus</taxon>
    </lineage>
</organism>
<dbReference type="InterPro" id="IPR029061">
    <property type="entry name" value="THDP-binding"/>
</dbReference>
<name>A0A8J2FTD0_9BACT</name>
<comment type="function">
    <text evidence="8">The pyruvate dehydrogenase complex catalyzes the overall conversion of pyruvate to acetyl-CoA and CO(2).</text>
</comment>
<evidence type="ECO:0000259" key="9">
    <source>
        <dbReference type="Pfam" id="PF00676"/>
    </source>
</evidence>
<dbReference type="InterPro" id="IPR001017">
    <property type="entry name" value="DH_E1"/>
</dbReference>
<dbReference type="PANTHER" id="PTHR11516:SF60">
    <property type="entry name" value="PYRUVATE DEHYDROGENASE E1 COMPONENT SUBUNIT ALPHA"/>
    <property type="match status" value="1"/>
</dbReference>
<dbReference type="FunFam" id="3.40.50.970:FF:000013">
    <property type="entry name" value="Pyruvate dehydrogenase E1 component subunit alpha"/>
    <property type="match status" value="1"/>
</dbReference>
<dbReference type="EMBL" id="CAJNOB010000037">
    <property type="protein sequence ID" value="CAF0701818.1"/>
    <property type="molecule type" value="Genomic_DNA"/>
</dbReference>
<dbReference type="GO" id="GO:0004739">
    <property type="term" value="F:pyruvate dehydrogenase (acetyl-transferring) activity"/>
    <property type="evidence" value="ECO:0007669"/>
    <property type="project" value="UniProtKB-UniRule"/>
</dbReference>
<dbReference type="Proteomes" id="UP000663859">
    <property type="component" value="Unassembled WGS sequence"/>
</dbReference>
<evidence type="ECO:0000313" key="11">
    <source>
        <dbReference type="Proteomes" id="UP000663859"/>
    </source>
</evidence>
<comment type="catalytic activity">
    <reaction evidence="8">
        <text>N(6)-[(R)-lipoyl]-L-lysyl-[protein] + pyruvate + H(+) = N(6)-[(R)-S(8)-acetyldihydrolipoyl]-L-lysyl-[protein] + CO2</text>
        <dbReference type="Rhea" id="RHEA:19189"/>
        <dbReference type="Rhea" id="RHEA-COMP:10474"/>
        <dbReference type="Rhea" id="RHEA-COMP:10478"/>
        <dbReference type="ChEBI" id="CHEBI:15361"/>
        <dbReference type="ChEBI" id="CHEBI:15378"/>
        <dbReference type="ChEBI" id="CHEBI:16526"/>
        <dbReference type="ChEBI" id="CHEBI:83099"/>
        <dbReference type="ChEBI" id="CHEBI:83111"/>
        <dbReference type="EC" id="1.2.4.1"/>
    </reaction>
</comment>
<dbReference type="PANTHER" id="PTHR11516">
    <property type="entry name" value="PYRUVATE DEHYDROGENASE E1 COMPONENT, ALPHA SUBUNIT BACTERIAL AND ORGANELLAR"/>
    <property type="match status" value="1"/>
</dbReference>
<dbReference type="GO" id="GO:0006086">
    <property type="term" value="P:pyruvate decarboxylation to acetyl-CoA"/>
    <property type="evidence" value="ECO:0007669"/>
    <property type="project" value="InterPro"/>
</dbReference>
<feature type="domain" description="Dehydrogenase E1 component" evidence="9">
    <location>
        <begin position="33"/>
        <end position="328"/>
    </location>
</feature>
<evidence type="ECO:0000256" key="4">
    <source>
        <dbReference type="ARBA" id="ARBA00014159"/>
    </source>
</evidence>
<dbReference type="Gene3D" id="3.40.50.970">
    <property type="match status" value="1"/>
</dbReference>
<evidence type="ECO:0000256" key="7">
    <source>
        <dbReference type="ARBA" id="ARBA00023317"/>
    </source>
</evidence>
<comment type="subunit">
    <text evidence="2 8">Heterodimer of an alpha and a beta chain.</text>
</comment>
<keyword evidence="5 8" id="KW-0560">Oxidoreductase</keyword>
<evidence type="ECO:0000256" key="2">
    <source>
        <dbReference type="ARBA" id="ARBA00011870"/>
    </source>
</evidence>
<dbReference type="NCBIfam" id="TIGR03182">
    <property type="entry name" value="PDH_E1_alph_y"/>
    <property type="match status" value="1"/>
</dbReference>
<dbReference type="AlphaFoldDB" id="A0A8J2FTD0"/>
<sequence length="354" mass="39589">MELSAAKDEEAAVVRVAPPRTLSPEEKISLYRQMLLIRRFEEKAAQAFTLGKIKGFCHLYIGQEAVAAGALSILEPTDPVVAGYRDHGLALARGLSPHRCMAELFGKRTGLCKGKGGSMHFFDVTKHFYGGHGIVAAQMPLAAGIAFAQKYQGTRRVTVCFLGDGAVNQGVFHETLNLVSVWKLPVVYIIENNQYAMGTHVGRSTAGLPLVNRARSYDLAAIVADGMDVEDVREKVGEAVHLARTEQEPSLIEARTYRYRGHSMADPATYRPRDELEKYRQVDPLMRYLKRLLEEEIVSKEQAEALDKEIRSIVQEAFEFADKSPDPTEEDLFEDVWAPEDSIPEFPKPRYNDF</sequence>
<dbReference type="InterPro" id="IPR017597">
    <property type="entry name" value="Pyrv_DH_E1_asu_subgrp-y"/>
</dbReference>
<comment type="cofactor">
    <cofactor evidence="1 8">
        <name>thiamine diphosphate</name>
        <dbReference type="ChEBI" id="CHEBI:58937"/>
    </cofactor>
</comment>
<keyword evidence="7 8" id="KW-0670">Pyruvate</keyword>